<gene>
    <name evidence="1" type="ORF">JCM31447_02360</name>
</gene>
<evidence type="ECO:0000313" key="1">
    <source>
        <dbReference type="EMBL" id="BBH51814.1"/>
    </source>
</evidence>
<keyword evidence="2" id="KW-1185">Reference proteome</keyword>
<organism evidence="1 2">
    <name type="scientific">Fluviispira sanaruensis</name>
    <dbReference type="NCBI Taxonomy" id="2493639"/>
    <lineage>
        <taxon>Bacteria</taxon>
        <taxon>Pseudomonadati</taxon>
        <taxon>Bdellovibrionota</taxon>
        <taxon>Oligoflexia</taxon>
        <taxon>Silvanigrellales</taxon>
        <taxon>Silvanigrellaceae</taxon>
        <taxon>Fluviispira</taxon>
    </lineage>
</organism>
<dbReference type="KEGG" id="sbf:JCM31447_02360"/>
<evidence type="ECO:0000313" key="2">
    <source>
        <dbReference type="Proteomes" id="UP000291236"/>
    </source>
</evidence>
<reference evidence="1 2" key="1">
    <citation type="submission" date="2018-12" db="EMBL/GenBank/DDBJ databases">
        <title>Rubrispira sanarue gen. nov., sp., nov., a member of the order Silvanigrellales, isolated from a brackish lake in Hamamatsu Japan.</title>
        <authorList>
            <person name="Maejima Y."/>
            <person name="Iino T."/>
            <person name="Muraguchi Y."/>
            <person name="Fukuda K."/>
            <person name="Nojiri H."/>
            <person name="Ohkuma M."/>
            <person name="Moriuchi R."/>
            <person name="Dohra H."/>
            <person name="Kimbara K."/>
            <person name="Shintani M."/>
        </authorList>
    </citation>
    <scope>NUCLEOTIDE SEQUENCE [LARGE SCALE GENOMIC DNA]</scope>
    <source>
        <strain evidence="1 2">RF1110005</strain>
    </source>
</reference>
<accession>A0A4P2VIW6</accession>
<dbReference type="RefSeq" id="WP_130605705.1">
    <property type="nucleotide sequence ID" value="NZ_AP019368.1"/>
</dbReference>
<protein>
    <submittedName>
        <fullName evidence="1">Uncharacterized protein</fullName>
    </submittedName>
</protein>
<dbReference type="OrthoDB" id="5291247at2"/>
<dbReference type="Proteomes" id="UP000291236">
    <property type="component" value="Chromosome"/>
</dbReference>
<dbReference type="EMBL" id="AP019368">
    <property type="protein sequence ID" value="BBH51814.1"/>
    <property type="molecule type" value="Genomic_DNA"/>
</dbReference>
<sequence length="525" mass="61266">MIKVISFLTYVIFIFYSNILYAQDHGYIWFPVAWTFSLGEGSSTNLNLTIRSIRLNFREISQNKYIYSSLDLPLKNQKQFILTNKNLIKTVYSAKLIKLPEGKYEFIGVSAEMKNGTNGFTQIDIPYSDPFTSKVDQKIQFIVGKNNISPFPSLSAETKIYFINKTLEKKTLFDIIDDDVIYIDPIREYIKKLGRTFHKNFSGFQVANLSFPPLQSSGNYLKSSKTYYLGLILDIPCEVKGTLRFIWVNKTEPIQYSFLMKLNHTSLKCKDEKFVPQKFYFPEGNWTLQSMNVISENKKLNNFNTYDLLKKIRITKNYFSLNDSYYTLANIKERAITKVIEINLNNKRDPDAVYFLGSSEIKKNTDRTSKENYLIYFKRNYEIIDVRKLFLAKRVYNAYTSEIMKKDRIIGTINLKIELIGNDRIKRIQDKYLAELKTYSSQELVSCVSEQEIQDPLMVLNGVIKIKNTKKRSNSVDFEKNDITFGVYGKSQEIVRNCLEVKLRKFQFSRPVNPPFIANITFESL</sequence>
<name>A0A4P2VIW6_FLUSA</name>
<dbReference type="AlphaFoldDB" id="A0A4P2VIW6"/>
<proteinExistence type="predicted"/>